<comment type="caution">
    <text evidence="1">The sequence shown here is derived from an EMBL/GenBank/DDBJ whole genome shotgun (WGS) entry which is preliminary data.</text>
</comment>
<dbReference type="EMBL" id="JBHSQK010000108">
    <property type="protein sequence ID" value="MFC5952547.1"/>
    <property type="molecule type" value="Genomic_DNA"/>
</dbReference>
<keyword evidence="2" id="KW-1185">Reference proteome</keyword>
<evidence type="ECO:0000313" key="2">
    <source>
        <dbReference type="Proteomes" id="UP001596119"/>
    </source>
</evidence>
<sequence length="103" mass="10766">MLAITDTAAEAIKTLTTDAELPDGGGLRIAATDPEQGLELSLAAQADQSDTVLTGEGLNVFLEPMAAEVLDDKVLDVQPFTNEQGEEELRFAIGPQADVAPQA</sequence>
<dbReference type="Gene3D" id="2.60.300.12">
    <property type="entry name" value="HesB-like domain"/>
    <property type="match status" value="1"/>
</dbReference>
<dbReference type="Proteomes" id="UP001596119">
    <property type="component" value="Unassembled WGS sequence"/>
</dbReference>
<gene>
    <name evidence="1" type="ORF">ACFQH9_30215</name>
</gene>
<organism evidence="1 2">
    <name type="scientific">Pseudonocardia lutea</name>
    <dbReference type="NCBI Taxonomy" id="2172015"/>
    <lineage>
        <taxon>Bacteria</taxon>
        <taxon>Bacillati</taxon>
        <taxon>Actinomycetota</taxon>
        <taxon>Actinomycetes</taxon>
        <taxon>Pseudonocardiales</taxon>
        <taxon>Pseudonocardiaceae</taxon>
        <taxon>Pseudonocardia</taxon>
    </lineage>
</organism>
<reference evidence="2" key="1">
    <citation type="journal article" date="2019" name="Int. J. Syst. Evol. Microbiol.">
        <title>The Global Catalogue of Microorganisms (GCM) 10K type strain sequencing project: providing services to taxonomists for standard genome sequencing and annotation.</title>
        <authorList>
            <consortium name="The Broad Institute Genomics Platform"/>
            <consortium name="The Broad Institute Genome Sequencing Center for Infectious Disease"/>
            <person name="Wu L."/>
            <person name="Ma J."/>
        </authorList>
    </citation>
    <scope>NUCLEOTIDE SEQUENCE [LARGE SCALE GENOMIC DNA]</scope>
    <source>
        <strain evidence="2">CGMCC 4.7397</strain>
    </source>
</reference>
<proteinExistence type="predicted"/>
<accession>A0ABW1IIS4</accession>
<evidence type="ECO:0000313" key="1">
    <source>
        <dbReference type="EMBL" id="MFC5952547.1"/>
    </source>
</evidence>
<dbReference type="RefSeq" id="WP_379571530.1">
    <property type="nucleotide sequence ID" value="NZ_JBHSQK010000108.1"/>
</dbReference>
<dbReference type="InterPro" id="IPR035903">
    <property type="entry name" value="HesB-like_dom_sf"/>
</dbReference>
<dbReference type="SUPFAM" id="SSF89360">
    <property type="entry name" value="HesB-like domain"/>
    <property type="match status" value="1"/>
</dbReference>
<protein>
    <submittedName>
        <fullName evidence="1">Adhesin</fullName>
    </submittedName>
</protein>
<name>A0ABW1IIS4_9PSEU</name>